<protein>
    <submittedName>
        <fullName evidence="2">5826_t:CDS:1</fullName>
    </submittedName>
</protein>
<organism evidence="2 3">
    <name type="scientific">Gigaspora margarita</name>
    <dbReference type="NCBI Taxonomy" id="4874"/>
    <lineage>
        <taxon>Eukaryota</taxon>
        <taxon>Fungi</taxon>
        <taxon>Fungi incertae sedis</taxon>
        <taxon>Mucoromycota</taxon>
        <taxon>Glomeromycotina</taxon>
        <taxon>Glomeromycetes</taxon>
        <taxon>Diversisporales</taxon>
        <taxon>Gigasporaceae</taxon>
        <taxon>Gigaspora</taxon>
    </lineage>
</organism>
<evidence type="ECO:0000313" key="2">
    <source>
        <dbReference type="EMBL" id="CAG8739409.1"/>
    </source>
</evidence>
<feature type="non-terminal residue" evidence="2">
    <location>
        <position position="65"/>
    </location>
</feature>
<evidence type="ECO:0000256" key="1">
    <source>
        <dbReference type="SAM" id="MobiDB-lite"/>
    </source>
</evidence>
<accession>A0ABN7V763</accession>
<gene>
    <name evidence="2" type="ORF">GMARGA_LOCUS15217</name>
</gene>
<feature type="region of interest" description="Disordered" evidence="1">
    <location>
        <begin position="1"/>
        <end position="38"/>
    </location>
</feature>
<feature type="compositionally biased region" description="Polar residues" evidence="1">
    <location>
        <begin position="1"/>
        <end position="25"/>
    </location>
</feature>
<proteinExistence type="predicted"/>
<reference evidence="2 3" key="1">
    <citation type="submission" date="2021-06" db="EMBL/GenBank/DDBJ databases">
        <authorList>
            <person name="Kallberg Y."/>
            <person name="Tangrot J."/>
            <person name="Rosling A."/>
        </authorList>
    </citation>
    <scope>NUCLEOTIDE SEQUENCE [LARGE SCALE GENOMIC DNA]</scope>
    <source>
        <strain evidence="2 3">120-4 pot B 10/14</strain>
    </source>
</reference>
<dbReference type="Proteomes" id="UP000789901">
    <property type="component" value="Unassembled WGS sequence"/>
</dbReference>
<sequence length="65" mass="7382">MNQALSQVAELQSKQRLSSCANNSTYKKEKEKFRPTKTTPSTIILNIKTTRTEKLPCTRPTKKAL</sequence>
<dbReference type="EMBL" id="CAJVQB010010386">
    <property type="protein sequence ID" value="CAG8739409.1"/>
    <property type="molecule type" value="Genomic_DNA"/>
</dbReference>
<comment type="caution">
    <text evidence="2">The sequence shown here is derived from an EMBL/GenBank/DDBJ whole genome shotgun (WGS) entry which is preliminary data.</text>
</comment>
<name>A0ABN7V763_GIGMA</name>
<evidence type="ECO:0000313" key="3">
    <source>
        <dbReference type="Proteomes" id="UP000789901"/>
    </source>
</evidence>
<keyword evidence="3" id="KW-1185">Reference proteome</keyword>